<feature type="compositionally biased region" description="Low complexity" evidence="1">
    <location>
        <begin position="352"/>
        <end position="361"/>
    </location>
</feature>
<dbReference type="InterPro" id="IPR032030">
    <property type="entry name" value="YscD_cytoplasmic_dom"/>
</dbReference>
<feature type="region of interest" description="Disordered" evidence="1">
    <location>
        <begin position="352"/>
        <end position="372"/>
    </location>
</feature>
<sequence length="462" mass="48497">MSDARQQWLLKVIAGPHQGAEIGLYAGKTLVGSDDECDVVLHDVLVAPQHLEIDLASSGITAAPLGGRVFVDGKRIRDARQVVPSFAFLSIGGSHLVIGPAEGKWPLMSSADVPELEKDTEPVPAPSDKEPAPAEAQAADASPAQPAAVAAQNLEKSAHAPSRIGPLLGIACGLLLLLGWGVVYSGYFSARGENSEELPKPDKPIARARAVVEELGLAGSIKLEENAGRLTAFGYVDTENKQRELQAVFRATVPGIRTKIFSLEKIAASARSLLDNQHLALTVTSLSEGKIKVTGKLASANDWVGMKQTLLSEVPGISEIEDSVEIEAPRPRITAPVQVAASVPLPGALAKPGAAPAQTAAAPPPLPVSIPEPDPETGYLITTDTIDTPESTIVTIRSSDDGLGYIRLNTGGVYFIGARLPYGGTVAKIETDKVSIIEKGQIRSLRQGDVVMKSKPITSTKS</sequence>
<evidence type="ECO:0000259" key="2">
    <source>
        <dbReference type="Pfam" id="PF16697"/>
    </source>
</evidence>
<dbReference type="AlphaFoldDB" id="A0A7W8DIM9"/>
<organism evidence="3 4">
    <name type="scientific">Prosthecobacter vanneervenii</name>
    <dbReference type="NCBI Taxonomy" id="48466"/>
    <lineage>
        <taxon>Bacteria</taxon>
        <taxon>Pseudomonadati</taxon>
        <taxon>Verrucomicrobiota</taxon>
        <taxon>Verrucomicrobiia</taxon>
        <taxon>Verrucomicrobiales</taxon>
        <taxon>Verrucomicrobiaceae</taxon>
        <taxon>Prosthecobacter</taxon>
    </lineage>
</organism>
<dbReference type="RefSeq" id="WP_184338164.1">
    <property type="nucleotide sequence ID" value="NZ_JACHIG010000001.1"/>
</dbReference>
<protein>
    <submittedName>
        <fullName evidence="3">Type III secretion system YscD/HrpQ family protein</fullName>
    </submittedName>
</protein>
<comment type="caution">
    <text evidence="3">The sequence shown here is derived from an EMBL/GenBank/DDBJ whole genome shotgun (WGS) entry which is preliminary data.</text>
</comment>
<feature type="domain" description="YscD cytoplasmic" evidence="2">
    <location>
        <begin position="11"/>
        <end position="100"/>
    </location>
</feature>
<evidence type="ECO:0000313" key="3">
    <source>
        <dbReference type="EMBL" id="MBB5031232.1"/>
    </source>
</evidence>
<feature type="compositionally biased region" description="Pro residues" evidence="1">
    <location>
        <begin position="362"/>
        <end position="372"/>
    </location>
</feature>
<gene>
    <name evidence="3" type="ORF">HNQ65_000786</name>
</gene>
<feature type="compositionally biased region" description="Basic and acidic residues" evidence="1">
    <location>
        <begin position="115"/>
        <end position="132"/>
    </location>
</feature>
<evidence type="ECO:0000313" key="4">
    <source>
        <dbReference type="Proteomes" id="UP000590740"/>
    </source>
</evidence>
<dbReference type="InterPro" id="IPR008984">
    <property type="entry name" value="SMAD_FHA_dom_sf"/>
</dbReference>
<evidence type="ECO:0000256" key="1">
    <source>
        <dbReference type="SAM" id="MobiDB-lite"/>
    </source>
</evidence>
<dbReference type="Gene3D" id="2.60.200.20">
    <property type="match status" value="1"/>
</dbReference>
<reference evidence="3 4" key="1">
    <citation type="submission" date="2020-08" db="EMBL/GenBank/DDBJ databases">
        <title>Genomic Encyclopedia of Type Strains, Phase IV (KMG-IV): sequencing the most valuable type-strain genomes for metagenomic binning, comparative biology and taxonomic classification.</title>
        <authorList>
            <person name="Goeker M."/>
        </authorList>
    </citation>
    <scope>NUCLEOTIDE SEQUENCE [LARGE SCALE GENOMIC DNA]</scope>
    <source>
        <strain evidence="3 4">DSM 12252</strain>
    </source>
</reference>
<dbReference type="EMBL" id="JACHIG010000001">
    <property type="protein sequence ID" value="MBB5031232.1"/>
    <property type="molecule type" value="Genomic_DNA"/>
</dbReference>
<accession>A0A7W8DIM9</accession>
<feature type="compositionally biased region" description="Low complexity" evidence="1">
    <location>
        <begin position="133"/>
        <end position="152"/>
    </location>
</feature>
<dbReference type="Pfam" id="PF16697">
    <property type="entry name" value="Yop-YscD_cpl"/>
    <property type="match status" value="1"/>
</dbReference>
<proteinExistence type="predicted"/>
<dbReference type="Proteomes" id="UP000590740">
    <property type="component" value="Unassembled WGS sequence"/>
</dbReference>
<keyword evidence="4" id="KW-1185">Reference proteome</keyword>
<feature type="region of interest" description="Disordered" evidence="1">
    <location>
        <begin position="113"/>
        <end position="153"/>
    </location>
</feature>
<name>A0A7W8DIM9_9BACT</name>
<dbReference type="SUPFAM" id="SSF49879">
    <property type="entry name" value="SMAD/FHA domain"/>
    <property type="match status" value="1"/>
</dbReference>